<accession>A0AA39IA91</accession>
<feature type="domain" description="Fatty acid desaturase" evidence="2">
    <location>
        <begin position="170"/>
        <end position="438"/>
    </location>
</feature>
<evidence type="ECO:0000313" key="4">
    <source>
        <dbReference type="Proteomes" id="UP001175271"/>
    </source>
</evidence>
<reference evidence="3" key="1">
    <citation type="submission" date="2023-06" db="EMBL/GenBank/DDBJ databases">
        <title>Genomic analysis of the entomopathogenic nematode Steinernema hermaphroditum.</title>
        <authorList>
            <person name="Schwarz E.M."/>
            <person name="Heppert J.K."/>
            <person name="Baniya A."/>
            <person name="Schwartz H.T."/>
            <person name="Tan C.-H."/>
            <person name="Antoshechkin I."/>
            <person name="Sternberg P.W."/>
            <person name="Goodrich-Blair H."/>
            <person name="Dillman A.R."/>
        </authorList>
    </citation>
    <scope>NUCLEOTIDE SEQUENCE</scope>
    <source>
        <strain evidence="3">PS9179</strain>
        <tissue evidence="3">Whole animal</tissue>
    </source>
</reference>
<dbReference type="InterPro" id="IPR005804">
    <property type="entry name" value="FA_desaturase_dom"/>
</dbReference>
<dbReference type="PANTHER" id="PTHR19353">
    <property type="entry name" value="FATTY ACID DESATURASE 2"/>
    <property type="match status" value="1"/>
</dbReference>
<keyword evidence="1" id="KW-0472">Membrane</keyword>
<dbReference type="Pfam" id="PF00487">
    <property type="entry name" value="FA_desaturase"/>
    <property type="match status" value="1"/>
</dbReference>
<dbReference type="Proteomes" id="UP001175271">
    <property type="component" value="Unassembled WGS sequence"/>
</dbReference>
<protein>
    <recommendedName>
        <fullName evidence="2">Fatty acid desaturase domain-containing protein</fullName>
    </recommendedName>
</protein>
<organism evidence="3 4">
    <name type="scientific">Steinernema hermaphroditum</name>
    <dbReference type="NCBI Taxonomy" id="289476"/>
    <lineage>
        <taxon>Eukaryota</taxon>
        <taxon>Metazoa</taxon>
        <taxon>Ecdysozoa</taxon>
        <taxon>Nematoda</taxon>
        <taxon>Chromadorea</taxon>
        <taxon>Rhabditida</taxon>
        <taxon>Tylenchina</taxon>
        <taxon>Panagrolaimomorpha</taxon>
        <taxon>Strongyloidoidea</taxon>
        <taxon>Steinernematidae</taxon>
        <taxon>Steinernema</taxon>
    </lineage>
</organism>
<name>A0AA39IA91_9BILA</name>
<dbReference type="CDD" id="cd03506">
    <property type="entry name" value="Delta6-FADS-like"/>
    <property type="match status" value="1"/>
</dbReference>
<dbReference type="GO" id="GO:0016020">
    <property type="term" value="C:membrane"/>
    <property type="evidence" value="ECO:0007669"/>
    <property type="project" value="TreeGrafter"/>
</dbReference>
<dbReference type="PIRSF" id="PIRSF015921">
    <property type="entry name" value="FA_sphinglp_des"/>
    <property type="match status" value="1"/>
</dbReference>
<dbReference type="GO" id="GO:0006629">
    <property type="term" value="P:lipid metabolic process"/>
    <property type="evidence" value="ECO:0007669"/>
    <property type="project" value="InterPro"/>
</dbReference>
<sequence>MQAKSGLKIKINGKWLLLSDEFVHSHPGGPVITEYSGNLIKIYLDEMNQKTVDMTVHYMNNADATHAFHAFHEGSKKAYKQLDTLEKRNVIDYPGEDPTEVYRVNAKDVNVASYDITVEEEKKMVANFEKLRQRLHDEGYLEIRPDFFARKTIETLSIMLFSFYLQYAGWYLTSACFLALAFQQLGWLTHEYCHHQPLKNRKLNDSLSLFLGNVCQGFSRDWWKNKHNTHHAATNCIDQDDDIDLAPLLAMVPDDLKKYKQPFEQFILNIVPYQHLYFTLMLPLIRISWTSQSVQFVFFTAQNSEYRQFRRDALSEQIGIIIHWAWVLYQLYLLPTWPIRLAFFFISQFGGGFLIGHVVTYNHNSVDKYPPNSRLLNNFVALSILTTRNMNPSPFIDWFWGGLNYQIEHHLFPTMPRCNLTRASRLVKEFCKDNNLPYLVDDYITGYKENLRQLENMAKMVQ</sequence>
<feature type="transmembrane region" description="Helical" evidence="1">
    <location>
        <begin position="339"/>
        <end position="359"/>
    </location>
</feature>
<keyword evidence="4" id="KW-1185">Reference proteome</keyword>
<evidence type="ECO:0000259" key="2">
    <source>
        <dbReference type="Pfam" id="PF00487"/>
    </source>
</evidence>
<dbReference type="AlphaFoldDB" id="A0AA39IA91"/>
<gene>
    <name evidence="3" type="ORF">QR680_014825</name>
</gene>
<evidence type="ECO:0000313" key="3">
    <source>
        <dbReference type="EMBL" id="KAK0420683.1"/>
    </source>
</evidence>
<evidence type="ECO:0000256" key="1">
    <source>
        <dbReference type="SAM" id="Phobius"/>
    </source>
</evidence>
<dbReference type="InterPro" id="IPR012171">
    <property type="entry name" value="Fatty_acid_desaturase"/>
</dbReference>
<keyword evidence="1" id="KW-1133">Transmembrane helix</keyword>
<dbReference type="EMBL" id="JAUCMV010000002">
    <property type="protein sequence ID" value="KAK0420683.1"/>
    <property type="molecule type" value="Genomic_DNA"/>
</dbReference>
<comment type="caution">
    <text evidence="3">The sequence shown here is derived from an EMBL/GenBank/DDBJ whole genome shotgun (WGS) entry which is preliminary data.</text>
</comment>
<dbReference type="GO" id="GO:0016717">
    <property type="term" value="F:oxidoreductase activity, acting on paired donors, with oxidation of a pair of donors resulting in the reduction of molecular oxygen to two molecules of water"/>
    <property type="evidence" value="ECO:0007669"/>
    <property type="project" value="TreeGrafter"/>
</dbReference>
<proteinExistence type="predicted"/>
<feature type="transmembrane region" description="Helical" evidence="1">
    <location>
        <begin position="158"/>
        <end position="182"/>
    </location>
</feature>
<keyword evidence="1" id="KW-0812">Transmembrane</keyword>
<dbReference type="PANTHER" id="PTHR19353:SF83">
    <property type="entry name" value="DELTA(6)-FATTY-ACID DESATURASE FAT-3"/>
    <property type="match status" value="1"/>
</dbReference>